<reference evidence="2" key="1">
    <citation type="submission" date="2014-07" db="EMBL/GenBank/DDBJ databases">
        <authorList>
            <person name="Martin A.A"/>
            <person name="De Silva N."/>
        </authorList>
    </citation>
    <scope>NUCLEOTIDE SEQUENCE</scope>
</reference>
<feature type="compositionally biased region" description="Basic and acidic residues" evidence="1">
    <location>
        <begin position="1"/>
        <end position="11"/>
    </location>
</feature>
<protein>
    <submittedName>
        <fullName evidence="3">MI domain-containing protein</fullName>
    </submittedName>
</protein>
<organism evidence="2 3">
    <name type="scientific">Strongyloides venezuelensis</name>
    <name type="common">Threadworm</name>
    <dbReference type="NCBI Taxonomy" id="75913"/>
    <lineage>
        <taxon>Eukaryota</taxon>
        <taxon>Metazoa</taxon>
        <taxon>Ecdysozoa</taxon>
        <taxon>Nematoda</taxon>
        <taxon>Chromadorea</taxon>
        <taxon>Rhabditida</taxon>
        <taxon>Tylenchina</taxon>
        <taxon>Panagrolaimomorpha</taxon>
        <taxon>Strongyloidoidea</taxon>
        <taxon>Strongyloididae</taxon>
        <taxon>Strongyloides</taxon>
    </lineage>
</organism>
<dbReference type="WBParaSite" id="SVE_0145900.1">
    <property type="protein sequence ID" value="SVE_0145900.1"/>
    <property type="gene ID" value="SVE_0145900"/>
</dbReference>
<sequence>MSGVNQRERGGNRRGNRRSAPSGGFRNSRIQQQLPQQLIHAPFSFDSGNNYVTISGNQQPLVGQLTHSSIINGRPNMNVPSHTLTYPFLPQNIQPNGTPIAYIAQPQYLSNQSSGMRYNGTYQSFLPALSIPQNNQSLSGSQGTIPIQSFQSYHNNQPYASNIQGVPLNQQYSSNHPTYSNALPSYGAIQPVPNFQHLQSIVAVHSLPSIIPPFPGMVSQNVVPLNAPIIHPISTALHTIPQEPSDITTLGGVQFSTPGQNTEKKDEVKREKREKVPLKILDPNTNEEIIDTPPEVKTKFDDTPEIPTLNTNNLPPKMFVIHSPVMVPNTMLLSNQQLISQSSIIHNGIHPIHFSTDSHQMIPNRHYVPSSHFQRNQSYINYLDAAIDNFYSRELGSRNGVINNNTTNSLSGEEIIREKINDREVRSNVIPPTNNIDSNNNNSTVDLSDSSSNSNTQESTKNLFYTNNNNNKYKKAGTVGSTMATRYCTNEFPNNSNDHSEEENDKNSSSPDTYNRCSGIKNKKIKKYINNMRDSELSYSSPSNLSNFKGKHISFKSISSSNGKRNSSLSKKKYSPSKNKQLFSNEDSSKFKLQNLLAYNFEALTIRNVSLGREKNEISFISGNSLNTSFKKAVNEIFSLSHNEMLNNDNRYDNNTPENLMEQLLRLEDSKKDDCVVAVFDDNTVNNEDGSNKNIKCLEKVGEINNEFERKKLLLDNKDKANSLQCLEECGNRTFDIQPGPSNLPPTDGVLHSKETTINKMEEDIKNTEEEVNYEQRRRKEKKNKGYGDKYNNHNRKKR</sequence>
<proteinExistence type="predicted"/>
<evidence type="ECO:0000256" key="1">
    <source>
        <dbReference type="SAM" id="MobiDB-lite"/>
    </source>
</evidence>
<feature type="compositionally biased region" description="Basic and acidic residues" evidence="1">
    <location>
        <begin position="758"/>
        <end position="792"/>
    </location>
</feature>
<accession>A0A0K0EY52</accession>
<keyword evidence="2" id="KW-1185">Reference proteome</keyword>
<reference evidence="3" key="2">
    <citation type="submission" date="2015-08" db="UniProtKB">
        <authorList>
            <consortium name="WormBaseParasite"/>
        </authorList>
    </citation>
    <scope>IDENTIFICATION</scope>
</reference>
<feature type="region of interest" description="Disordered" evidence="1">
    <location>
        <begin position="490"/>
        <end position="518"/>
    </location>
</feature>
<feature type="compositionally biased region" description="Low complexity" evidence="1">
    <location>
        <begin position="430"/>
        <end position="471"/>
    </location>
</feature>
<evidence type="ECO:0000313" key="2">
    <source>
        <dbReference type="Proteomes" id="UP000035680"/>
    </source>
</evidence>
<feature type="region of interest" description="Disordered" evidence="1">
    <location>
        <begin position="556"/>
        <end position="581"/>
    </location>
</feature>
<name>A0A0K0EY52_STRVS</name>
<evidence type="ECO:0000313" key="3">
    <source>
        <dbReference type="WBParaSite" id="SVE_0145900.1"/>
    </source>
</evidence>
<dbReference type="AlphaFoldDB" id="A0A0K0EY52"/>
<dbReference type="Proteomes" id="UP000035680">
    <property type="component" value="Unassembled WGS sequence"/>
</dbReference>
<feature type="region of interest" description="Disordered" evidence="1">
    <location>
        <begin position="758"/>
        <end position="799"/>
    </location>
</feature>
<feature type="compositionally biased region" description="Low complexity" evidence="1">
    <location>
        <begin position="556"/>
        <end position="569"/>
    </location>
</feature>
<feature type="region of interest" description="Disordered" evidence="1">
    <location>
        <begin position="1"/>
        <end position="28"/>
    </location>
</feature>
<feature type="region of interest" description="Disordered" evidence="1">
    <location>
        <begin position="426"/>
        <end position="476"/>
    </location>
</feature>